<evidence type="ECO:0000313" key="3">
    <source>
        <dbReference type="EMBL" id="CAF1250990.1"/>
    </source>
</evidence>
<keyword evidence="2" id="KW-0812">Transmembrane</keyword>
<evidence type="ECO:0000256" key="1">
    <source>
        <dbReference type="SAM" id="MobiDB-lite"/>
    </source>
</evidence>
<comment type="caution">
    <text evidence="3">The sequence shown here is derived from an EMBL/GenBank/DDBJ whole genome shotgun (WGS) entry which is preliminary data.</text>
</comment>
<dbReference type="Proteomes" id="UP000663832">
    <property type="component" value="Unassembled WGS sequence"/>
</dbReference>
<proteinExistence type="predicted"/>
<keyword evidence="2" id="KW-0472">Membrane</keyword>
<protein>
    <submittedName>
        <fullName evidence="3">Uncharacterized protein</fullName>
    </submittedName>
</protein>
<feature type="region of interest" description="Disordered" evidence="1">
    <location>
        <begin position="262"/>
        <end position="333"/>
    </location>
</feature>
<evidence type="ECO:0000313" key="5">
    <source>
        <dbReference type="Proteomes" id="UP000663832"/>
    </source>
</evidence>
<evidence type="ECO:0000256" key="2">
    <source>
        <dbReference type="SAM" id="Phobius"/>
    </source>
</evidence>
<dbReference type="EMBL" id="CAJNOM010000666">
    <property type="protein sequence ID" value="CAF1536735.1"/>
    <property type="molecule type" value="Genomic_DNA"/>
</dbReference>
<feature type="region of interest" description="Disordered" evidence="1">
    <location>
        <begin position="1"/>
        <end position="32"/>
    </location>
</feature>
<gene>
    <name evidence="3" type="ORF">BJG266_LOCUS29587</name>
    <name evidence="4" type="ORF">QVE165_LOCUS45981</name>
</gene>
<evidence type="ECO:0000313" key="4">
    <source>
        <dbReference type="EMBL" id="CAF1536735.1"/>
    </source>
</evidence>
<organism evidence="3 6">
    <name type="scientific">Adineta steineri</name>
    <dbReference type="NCBI Taxonomy" id="433720"/>
    <lineage>
        <taxon>Eukaryota</taxon>
        <taxon>Metazoa</taxon>
        <taxon>Spiralia</taxon>
        <taxon>Gnathifera</taxon>
        <taxon>Rotifera</taxon>
        <taxon>Eurotatoria</taxon>
        <taxon>Bdelloidea</taxon>
        <taxon>Adinetida</taxon>
        <taxon>Adinetidae</taxon>
        <taxon>Adineta</taxon>
    </lineage>
</organism>
<feature type="compositionally biased region" description="Basic and acidic residues" evidence="1">
    <location>
        <begin position="17"/>
        <end position="32"/>
    </location>
</feature>
<dbReference type="Proteomes" id="UP000663877">
    <property type="component" value="Unassembled WGS sequence"/>
</dbReference>
<dbReference type="AlphaFoldDB" id="A0A815A0P3"/>
<evidence type="ECO:0000313" key="6">
    <source>
        <dbReference type="Proteomes" id="UP000663877"/>
    </source>
</evidence>
<keyword evidence="5" id="KW-1185">Reference proteome</keyword>
<name>A0A815A0P3_9BILA</name>
<feature type="transmembrane region" description="Helical" evidence="2">
    <location>
        <begin position="224"/>
        <end position="256"/>
    </location>
</feature>
<feature type="compositionally biased region" description="Low complexity" evidence="1">
    <location>
        <begin position="269"/>
        <end position="333"/>
    </location>
</feature>
<dbReference type="EMBL" id="CAJNOI010000345">
    <property type="protein sequence ID" value="CAF1250990.1"/>
    <property type="molecule type" value="Genomic_DNA"/>
</dbReference>
<sequence length="497" mass="54082">MSNSQSVKVMHAKSSRRNNDHNYCHSENESKKTAGARIIRITRLGDNQLLVGNGSSVYSSTILPRRSKEKTTMKTLSSCISQSPLLSNITNQDQLQLNDSHSQDSDSIQIHKDTKLQKSSIHHDNASYESRLRSQEQVLIPSESKPVKLGKRSSWLLSRIHPFQVLSPLDNFNSVGTMMQGSGITINSNKIREPQGTHIPRFAKGTRDYKEKKDTRRRRYCQRLFAGCCSPCCCLITGLLLALLLVGLAILIALLMNTKQNPTTTTNGSTKAMNTSMTNTSTTITSTTSTSSTSKSTTSTSSTSISAASTSTKTSTTSTTKTTLTTTTTTTTTTTKPYCTTRITFDDIFNQSATSGIVPNGYNNLNWTNAVYVNTSTMPLSGYLYAVTSVPYVATNPGGVMMQITSANGTSFSFDSMTITAAWRNNLAWTIYGYRSGVNTLAGSFALNVLNRTTATCGSCTNYDTLYFGTSGGTPYPGLANNGTEFAFDDLCISFDY</sequence>
<accession>A0A815A0P3</accession>
<reference evidence="3" key="1">
    <citation type="submission" date="2021-02" db="EMBL/GenBank/DDBJ databases">
        <authorList>
            <person name="Nowell W R."/>
        </authorList>
    </citation>
    <scope>NUCLEOTIDE SEQUENCE</scope>
</reference>
<keyword evidence="2" id="KW-1133">Transmembrane helix</keyword>
<dbReference type="OrthoDB" id="10339730at2759"/>